<dbReference type="Proteomes" id="UP000824366">
    <property type="component" value="Chromosome"/>
</dbReference>
<dbReference type="EMBL" id="AP024238">
    <property type="protein sequence ID" value="BCO26519.1"/>
    <property type="molecule type" value="Genomic_DNA"/>
</dbReference>
<keyword evidence="2" id="KW-1185">Reference proteome</keyword>
<gene>
    <name evidence="1" type="ORF">MIZ03_1402</name>
</gene>
<organism evidence="1 2">
    <name type="scientific">Rhodoferax lithotrophicus</name>
    <dbReference type="NCBI Taxonomy" id="2798804"/>
    <lineage>
        <taxon>Bacteria</taxon>
        <taxon>Pseudomonadati</taxon>
        <taxon>Pseudomonadota</taxon>
        <taxon>Betaproteobacteria</taxon>
        <taxon>Burkholderiales</taxon>
        <taxon>Comamonadaceae</taxon>
        <taxon>Rhodoferax</taxon>
    </lineage>
</organism>
<accession>A0ABM7MJU4</accession>
<name>A0ABM7MJU4_9BURK</name>
<evidence type="ECO:0000313" key="2">
    <source>
        <dbReference type="Proteomes" id="UP000824366"/>
    </source>
</evidence>
<evidence type="ECO:0000313" key="1">
    <source>
        <dbReference type="EMBL" id="BCO26519.1"/>
    </source>
</evidence>
<sequence length="271" mass="28630">MFVDLPPDSPNAAPIVMVAAAKQAQKPAAAMRTVGVCTPMANLPDDPAFGSQTIDFEAVAVNYLFDYEKVNLTKQSAKVTLLQLPSHGQLTGGDTYKPARGFFDGQDQVSALVELGGYQVKVIYFIKVQPEGTGGIPNDNDELIKKFCGPKGRVWKISTTTPALQSLIGDNSGFVADASPYLLNSFAVTFGDLTGTAVGTTTGQGPTAQITLDTTAAGHGWYVAPPDLPTSSALLSQKLVSATPTQQNTGFSLCLPRILTTVPQSWTSKCR</sequence>
<proteinExistence type="predicted"/>
<reference evidence="1 2" key="1">
    <citation type="journal article" date="2021" name="Microbiol. Spectr.">
        <title>A Single Bacterium Capable of Oxidation and Reduction of Iron at Circumneutral pH.</title>
        <authorList>
            <person name="Kato S."/>
            <person name="Ohkuma M."/>
        </authorList>
    </citation>
    <scope>NUCLEOTIDE SEQUENCE [LARGE SCALE GENOMIC DNA]</scope>
    <source>
        <strain evidence="1 2">MIZ03</strain>
    </source>
</reference>
<protein>
    <submittedName>
        <fullName evidence="1">Uncharacterized protein</fullName>
    </submittedName>
</protein>